<comment type="caution">
    <text evidence="2">The sequence shown here is derived from an EMBL/GenBank/DDBJ whole genome shotgun (WGS) entry which is preliminary data.</text>
</comment>
<organism evidence="2 3">
    <name type="scientific">Colletotrichum simmondsii</name>
    <dbReference type="NCBI Taxonomy" id="703756"/>
    <lineage>
        <taxon>Eukaryota</taxon>
        <taxon>Fungi</taxon>
        <taxon>Dikarya</taxon>
        <taxon>Ascomycota</taxon>
        <taxon>Pezizomycotina</taxon>
        <taxon>Sordariomycetes</taxon>
        <taxon>Hypocreomycetidae</taxon>
        <taxon>Glomerellales</taxon>
        <taxon>Glomerellaceae</taxon>
        <taxon>Colletotrichum</taxon>
        <taxon>Colletotrichum acutatum species complex</taxon>
    </lineage>
</organism>
<dbReference type="EMBL" id="JFBX01000502">
    <property type="protein sequence ID" value="KXH37390.1"/>
    <property type="molecule type" value="Genomic_DNA"/>
</dbReference>
<evidence type="ECO:0000313" key="3">
    <source>
        <dbReference type="Proteomes" id="UP000070328"/>
    </source>
</evidence>
<evidence type="ECO:0000313" key="2">
    <source>
        <dbReference type="EMBL" id="KXH37390.1"/>
    </source>
</evidence>
<accession>A0A135SN88</accession>
<keyword evidence="3" id="KW-1185">Reference proteome</keyword>
<dbReference type="AlphaFoldDB" id="A0A135SN88"/>
<gene>
    <name evidence="2" type="ORF">CSIM01_06158</name>
</gene>
<proteinExistence type="predicted"/>
<feature type="region of interest" description="Disordered" evidence="1">
    <location>
        <begin position="1"/>
        <end position="35"/>
    </location>
</feature>
<protein>
    <submittedName>
        <fullName evidence="2">Uncharacterized protein</fullName>
    </submittedName>
</protein>
<feature type="region of interest" description="Disordered" evidence="1">
    <location>
        <begin position="58"/>
        <end position="90"/>
    </location>
</feature>
<name>A0A135SN88_9PEZI</name>
<reference evidence="2 3" key="1">
    <citation type="submission" date="2014-02" db="EMBL/GenBank/DDBJ databases">
        <title>The genome sequence of Colletotrichum simmondsii CBS122122.</title>
        <authorList>
            <person name="Baroncelli R."/>
            <person name="Thon M.R."/>
        </authorList>
    </citation>
    <scope>NUCLEOTIDE SEQUENCE [LARGE SCALE GENOMIC DNA]</scope>
    <source>
        <strain evidence="2 3">CBS122122</strain>
    </source>
</reference>
<evidence type="ECO:0000256" key="1">
    <source>
        <dbReference type="SAM" id="MobiDB-lite"/>
    </source>
</evidence>
<sequence length="114" mass="11348">MPDPRCRVLEAIGGSPEGFGPEETGAGGKGSGTGCATRHQTGCDGTVLGAKFHTHDEEIITSSSADQGVLGGSEAQNPRGKPGSSGVYAPGGESHADLYLSLMGGLGWSLGAFS</sequence>
<dbReference type="Proteomes" id="UP000070328">
    <property type="component" value="Unassembled WGS sequence"/>
</dbReference>